<dbReference type="Proteomes" id="UP000316747">
    <property type="component" value="Unassembled WGS sequence"/>
</dbReference>
<name>A0A543HI11_9MICO</name>
<protein>
    <submittedName>
        <fullName evidence="1">Uncharacterized protein</fullName>
    </submittedName>
</protein>
<sequence>MLSRPGDFFVPRCVGTRGTGYGPDVHAAPLSGLLATLVGAAALSGCSGQGNPEVDAAGAAALRFSSVAPTDAATACSLLAPQTASELEQGSGSCARGLSDASPPAGGGLREVEVYGLDAMVRLDRDTVFLARFEKGWKVTAAGCTPRPDGPYECDIKGG</sequence>
<gene>
    <name evidence="1" type="ORF">FBY41_3304</name>
</gene>
<evidence type="ECO:0000313" key="2">
    <source>
        <dbReference type="Proteomes" id="UP000316747"/>
    </source>
</evidence>
<proteinExistence type="predicted"/>
<organism evidence="1 2">
    <name type="scientific">Humibacillus xanthopallidus</name>
    <dbReference type="NCBI Taxonomy" id="412689"/>
    <lineage>
        <taxon>Bacteria</taxon>
        <taxon>Bacillati</taxon>
        <taxon>Actinomycetota</taxon>
        <taxon>Actinomycetes</taxon>
        <taxon>Micrococcales</taxon>
        <taxon>Intrasporangiaceae</taxon>
        <taxon>Humibacillus</taxon>
    </lineage>
</organism>
<keyword evidence="2" id="KW-1185">Reference proteome</keyword>
<dbReference type="EMBL" id="VFPM01000003">
    <property type="protein sequence ID" value="TQM57952.1"/>
    <property type="molecule type" value="Genomic_DNA"/>
</dbReference>
<accession>A0A543HI11</accession>
<comment type="caution">
    <text evidence="1">The sequence shown here is derived from an EMBL/GenBank/DDBJ whole genome shotgun (WGS) entry which is preliminary data.</text>
</comment>
<dbReference type="AlphaFoldDB" id="A0A543HI11"/>
<reference evidence="1 2" key="1">
    <citation type="submission" date="2019-06" db="EMBL/GenBank/DDBJ databases">
        <title>Genome sequencing of plant associated microbes to promote plant fitness in Sorghum bicolor and Oryza sativa.</title>
        <authorList>
            <person name="Coleman-Derr D."/>
        </authorList>
    </citation>
    <scope>NUCLEOTIDE SEQUENCE [LARGE SCALE GENOMIC DNA]</scope>
    <source>
        <strain evidence="1 2">KV-663</strain>
    </source>
</reference>
<evidence type="ECO:0000313" key="1">
    <source>
        <dbReference type="EMBL" id="TQM57952.1"/>
    </source>
</evidence>